<accession>A0A8H9YAQ2</accession>
<feature type="transmembrane region" description="Helical" evidence="1">
    <location>
        <begin position="7"/>
        <end position="29"/>
    </location>
</feature>
<protein>
    <submittedName>
        <fullName evidence="2">Na+/H+-dicarboxylate symporter</fullName>
    </submittedName>
</protein>
<evidence type="ECO:0000313" key="3">
    <source>
        <dbReference type="Proteomes" id="UP000612712"/>
    </source>
</evidence>
<comment type="caution">
    <text evidence="2">The sequence shown here is derived from an EMBL/GenBank/DDBJ whole genome shotgun (WGS) entry which is preliminary data.</text>
</comment>
<feature type="transmembrane region" description="Helical" evidence="1">
    <location>
        <begin position="68"/>
        <end position="97"/>
    </location>
</feature>
<keyword evidence="1" id="KW-0472">Membrane</keyword>
<evidence type="ECO:0000256" key="1">
    <source>
        <dbReference type="SAM" id="Phobius"/>
    </source>
</evidence>
<sequence>MTRILQVVVGFICGVLVLYLGGLGTLTVLNSSVLGGLLLPVIVGPLIAAALFWTAASAQSRAKRVTAGLIATAFSTGFFLAAAAWLYMVVAVLGPIANMS</sequence>
<dbReference type="AlphaFoldDB" id="A0A8H9YAQ2"/>
<proteinExistence type="predicted"/>
<evidence type="ECO:0000313" key="2">
    <source>
        <dbReference type="EMBL" id="MBB3115852.1"/>
    </source>
</evidence>
<organism evidence="2 3">
    <name type="scientific">Corynebacterium bovis DSM 20582 = CIP 54.80</name>
    <dbReference type="NCBI Taxonomy" id="927655"/>
    <lineage>
        <taxon>Bacteria</taxon>
        <taxon>Bacillati</taxon>
        <taxon>Actinomycetota</taxon>
        <taxon>Actinomycetes</taxon>
        <taxon>Mycobacteriales</taxon>
        <taxon>Corynebacteriaceae</taxon>
        <taxon>Corynebacterium</taxon>
    </lineage>
</organism>
<name>A0A8H9YAQ2_9CORY</name>
<dbReference type="Proteomes" id="UP000612712">
    <property type="component" value="Unassembled WGS sequence"/>
</dbReference>
<keyword evidence="1" id="KW-0812">Transmembrane</keyword>
<reference evidence="2" key="1">
    <citation type="submission" date="2020-08" db="EMBL/GenBank/DDBJ databases">
        <title>Sequencing the genomes of 1000 actinobacteria strains.</title>
        <authorList>
            <person name="Klenk H.-P."/>
        </authorList>
    </citation>
    <scope>NUCLEOTIDE SEQUENCE</scope>
    <source>
        <strain evidence="2">DSM 20582</strain>
    </source>
</reference>
<dbReference type="EMBL" id="JACHWT010000004">
    <property type="protein sequence ID" value="MBB3115852.1"/>
    <property type="molecule type" value="Genomic_DNA"/>
</dbReference>
<keyword evidence="1" id="KW-1133">Transmembrane helix</keyword>
<dbReference type="RefSeq" id="WP_125185991.1">
    <property type="nucleotide sequence ID" value="NZ_AENJ01000401.1"/>
</dbReference>
<gene>
    <name evidence="2" type="ORF">FHU32_001071</name>
</gene>
<dbReference type="GeneID" id="60808891"/>
<feature type="transmembrane region" description="Helical" evidence="1">
    <location>
        <begin position="35"/>
        <end position="56"/>
    </location>
</feature>